<keyword evidence="5" id="KW-0804">Transcription</keyword>
<evidence type="ECO:0000256" key="6">
    <source>
        <dbReference type="ARBA" id="ARBA00023242"/>
    </source>
</evidence>
<dbReference type="GO" id="GO:0003677">
    <property type="term" value="F:DNA binding"/>
    <property type="evidence" value="ECO:0007669"/>
    <property type="project" value="UniProtKB-KW"/>
</dbReference>
<dbReference type="SUPFAM" id="SSF54171">
    <property type="entry name" value="DNA-binding domain"/>
    <property type="match status" value="1"/>
</dbReference>
<dbReference type="PROSITE" id="PS51032">
    <property type="entry name" value="AP2_ERF"/>
    <property type="match status" value="1"/>
</dbReference>
<dbReference type="InterPro" id="IPR036955">
    <property type="entry name" value="AP2/ERF_dom_sf"/>
</dbReference>
<evidence type="ECO:0000256" key="4">
    <source>
        <dbReference type="ARBA" id="ARBA00023159"/>
    </source>
</evidence>
<dbReference type="AlphaFoldDB" id="A0A445HN16"/>
<feature type="region of interest" description="Disordered" evidence="8">
    <location>
        <begin position="1"/>
        <end position="67"/>
    </location>
</feature>
<dbReference type="InterPro" id="IPR045277">
    <property type="entry name" value="DRE1A-I"/>
</dbReference>
<proteinExistence type="inferred from homology"/>
<feature type="compositionally biased region" description="Low complexity" evidence="8">
    <location>
        <begin position="9"/>
        <end position="23"/>
    </location>
</feature>
<dbReference type="FunFam" id="3.30.730.10:FF:000001">
    <property type="entry name" value="Ethylene-responsive transcription factor 2"/>
    <property type="match status" value="1"/>
</dbReference>
<evidence type="ECO:0000259" key="9">
    <source>
        <dbReference type="PROSITE" id="PS51032"/>
    </source>
</evidence>
<evidence type="ECO:0000256" key="7">
    <source>
        <dbReference type="ARBA" id="ARBA00024343"/>
    </source>
</evidence>
<dbReference type="SMART" id="SM00380">
    <property type="entry name" value="AP2"/>
    <property type="match status" value="1"/>
</dbReference>
<keyword evidence="11" id="KW-1185">Reference proteome</keyword>
<feature type="compositionally biased region" description="Basic residues" evidence="8">
    <location>
        <begin position="48"/>
        <end position="60"/>
    </location>
</feature>
<dbReference type="CDD" id="cd00018">
    <property type="entry name" value="AP2"/>
    <property type="match status" value="1"/>
</dbReference>
<keyword evidence="2" id="KW-0805">Transcription regulation</keyword>
<feature type="domain" description="AP2/ERF" evidence="9">
    <location>
        <begin position="65"/>
        <end position="122"/>
    </location>
</feature>
<dbReference type="EMBL" id="QZWG01000012">
    <property type="protein sequence ID" value="RZB74972.1"/>
    <property type="molecule type" value="Genomic_DNA"/>
</dbReference>
<evidence type="ECO:0000256" key="3">
    <source>
        <dbReference type="ARBA" id="ARBA00023125"/>
    </source>
</evidence>
<dbReference type="GO" id="GO:0003700">
    <property type="term" value="F:DNA-binding transcription factor activity"/>
    <property type="evidence" value="ECO:0007669"/>
    <property type="project" value="InterPro"/>
</dbReference>
<evidence type="ECO:0000256" key="1">
    <source>
        <dbReference type="ARBA" id="ARBA00004123"/>
    </source>
</evidence>
<dbReference type="Gene3D" id="3.30.730.10">
    <property type="entry name" value="AP2/ERF domain"/>
    <property type="match status" value="1"/>
</dbReference>
<evidence type="ECO:0000256" key="2">
    <source>
        <dbReference type="ARBA" id="ARBA00023015"/>
    </source>
</evidence>
<keyword evidence="6" id="KW-0539">Nucleus</keyword>
<protein>
    <submittedName>
        <fullName evidence="10">Dehydration-responsive element-binding protein 1F</fullName>
    </submittedName>
</protein>
<keyword evidence="4" id="KW-0010">Activator</keyword>
<feature type="compositionally biased region" description="Low complexity" evidence="8">
    <location>
        <begin position="30"/>
        <end position="42"/>
    </location>
</feature>
<gene>
    <name evidence="10" type="ORF">D0Y65_033746</name>
</gene>
<dbReference type="Proteomes" id="UP000289340">
    <property type="component" value="Chromosome 12"/>
</dbReference>
<evidence type="ECO:0000313" key="11">
    <source>
        <dbReference type="Proteomes" id="UP000289340"/>
    </source>
</evidence>
<dbReference type="PANTHER" id="PTHR31839:SF87">
    <property type="entry name" value="CBF-LIKE TRANSCRIPTION FACTOR"/>
    <property type="match status" value="1"/>
</dbReference>
<evidence type="ECO:0000256" key="8">
    <source>
        <dbReference type="SAM" id="MobiDB-lite"/>
    </source>
</evidence>
<organism evidence="10 11">
    <name type="scientific">Glycine soja</name>
    <name type="common">Wild soybean</name>
    <dbReference type="NCBI Taxonomy" id="3848"/>
    <lineage>
        <taxon>Eukaryota</taxon>
        <taxon>Viridiplantae</taxon>
        <taxon>Streptophyta</taxon>
        <taxon>Embryophyta</taxon>
        <taxon>Tracheophyta</taxon>
        <taxon>Spermatophyta</taxon>
        <taxon>Magnoliopsida</taxon>
        <taxon>eudicotyledons</taxon>
        <taxon>Gunneridae</taxon>
        <taxon>Pentapetalae</taxon>
        <taxon>rosids</taxon>
        <taxon>fabids</taxon>
        <taxon>Fabales</taxon>
        <taxon>Fabaceae</taxon>
        <taxon>Papilionoideae</taxon>
        <taxon>50 kb inversion clade</taxon>
        <taxon>NPAAA clade</taxon>
        <taxon>indigoferoid/millettioid clade</taxon>
        <taxon>Phaseoleae</taxon>
        <taxon>Glycine</taxon>
        <taxon>Glycine subgen. Soja</taxon>
    </lineage>
</organism>
<accession>A0A445HN16</accession>
<dbReference type="PRINTS" id="PR00367">
    <property type="entry name" value="ETHRSPELEMNT"/>
</dbReference>
<comment type="subcellular location">
    <subcellularLocation>
        <location evidence="1">Nucleus</location>
    </subcellularLocation>
</comment>
<dbReference type="InterPro" id="IPR001471">
    <property type="entry name" value="AP2/ERF_dom"/>
</dbReference>
<sequence>MDFEIINESPDSTSLSSPSSLSPCTPPNSNPLSDSPNPQPSNIYTNPSHKRKAGRKKFRETRHPVYRGVRQRNRNKWVCEIREPIKKSRIWVGTYPTPEMAARAHDVAVLALSGTSANFNFPDSVSLLPLAKSRSAVDIREAAKATTTAEAFIPNTVFACSHKNAEDTCLNIGMHDDGSEMFFDEEAVYNMPGLLDSMAEGLLITPPSMKRAMDWDDIGCDDTVLHVKLMQPASSNGESSLDAPLGSGFTSINGELALNNGVARCSGDIAMHSPVKVAI</sequence>
<dbReference type="PANTHER" id="PTHR31839">
    <property type="entry name" value="DEHYDRATION-RESPONSIVE ELEMENT-BINDING PROTEIN 1D"/>
    <property type="match status" value="1"/>
</dbReference>
<dbReference type="Pfam" id="PF00847">
    <property type="entry name" value="AP2"/>
    <property type="match status" value="1"/>
</dbReference>
<dbReference type="InterPro" id="IPR016177">
    <property type="entry name" value="DNA-bd_dom_sf"/>
</dbReference>
<comment type="similarity">
    <text evidence="7">Belongs to the AP2/ERF transcription factor family. ERF subfamily.</text>
</comment>
<dbReference type="GO" id="GO:0005634">
    <property type="term" value="C:nucleus"/>
    <property type="evidence" value="ECO:0007669"/>
    <property type="project" value="UniProtKB-SubCell"/>
</dbReference>
<evidence type="ECO:0000256" key="5">
    <source>
        <dbReference type="ARBA" id="ARBA00023163"/>
    </source>
</evidence>
<keyword evidence="3" id="KW-0238">DNA-binding</keyword>
<name>A0A445HN16_GLYSO</name>
<reference evidence="10 11" key="1">
    <citation type="submission" date="2018-09" db="EMBL/GenBank/DDBJ databases">
        <title>A high-quality reference genome of wild soybean provides a powerful tool to mine soybean genomes.</title>
        <authorList>
            <person name="Xie M."/>
            <person name="Chung C.Y.L."/>
            <person name="Li M.-W."/>
            <person name="Wong F.-L."/>
            <person name="Chan T.-F."/>
            <person name="Lam H.-M."/>
        </authorList>
    </citation>
    <scope>NUCLEOTIDE SEQUENCE [LARGE SCALE GENOMIC DNA]</scope>
    <source>
        <strain evidence="11">cv. W05</strain>
        <tissue evidence="10">Hypocotyl of etiolated seedlings</tissue>
    </source>
</reference>
<comment type="caution">
    <text evidence="10">The sequence shown here is derived from an EMBL/GenBank/DDBJ whole genome shotgun (WGS) entry which is preliminary data.</text>
</comment>
<evidence type="ECO:0000313" key="10">
    <source>
        <dbReference type="EMBL" id="RZB74972.1"/>
    </source>
</evidence>